<proteinExistence type="predicted"/>
<name>A0ABR0KR79_9PEZI</name>
<accession>A0ABR0KR79</accession>
<evidence type="ECO:0000313" key="2">
    <source>
        <dbReference type="Proteomes" id="UP001357485"/>
    </source>
</evidence>
<protein>
    <submittedName>
        <fullName evidence="1">Uncharacterized protein</fullName>
    </submittedName>
</protein>
<evidence type="ECO:0000313" key="1">
    <source>
        <dbReference type="EMBL" id="KAK5113283.1"/>
    </source>
</evidence>
<keyword evidence="2" id="KW-1185">Reference proteome</keyword>
<organism evidence="1 2">
    <name type="scientific">Cryomyces antarcticus</name>
    <dbReference type="NCBI Taxonomy" id="329879"/>
    <lineage>
        <taxon>Eukaryota</taxon>
        <taxon>Fungi</taxon>
        <taxon>Dikarya</taxon>
        <taxon>Ascomycota</taxon>
        <taxon>Pezizomycotina</taxon>
        <taxon>Dothideomycetes</taxon>
        <taxon>Dothideomycetes incertae sedis</taxon>
        <taxon>Cryomyces</taxon>
    </lineage>
</organism>
<sequence length="239" mass="25863">MQEMTVRGAETMVEHEDLRVQMWHDELFNDFLALSSGDDSPLTLNTSNGNAPEFSSNPGIWRHDHEETDAGSLSTSPISVFTPESVPSPVNTRAASLYLHQSNAASASLSSPLSQHSLEPGLDSLVHCSSPRISLETPYASLNNEHLLGAWSPSVGHGNELPSAGWLADLPSHTDSYNYASRYMADFPTNMANAHGDESLTRQDSTQLHIPAGPTYPYCGFYNQLGLLEGIVGGTHQAQ</sequence>
<dbReference type="Proteomes" id="UP001357485">
    <property type="component" value="Unassembled WGS sequence"/>
</dbReference>
<gene>
    <name evidence="1" type="ORF">LTR16_005288</name>
</gene>
<dbReference type="EMBL" id="JAVRRA010025447">
    <property type="protein sequence ID" value="KAK5113283.1"/>
    <property type="molecule type" value="Genomic_DNA"/>
</dbReference>
<reference evidence="1 2" key="1">
    <citation type="submission" date="2023-08" db="EMBL/GenBank/DDBJ databases">
        <title>Black Yeasts Isolated from many extreme environments.</title>
        <authorList>
            <person name="Coleine C."/>
            <person name="Stajich J.E."/>
            <person name="Selbmann L."/>
        </authorList>
    </citation>
    <scope>NUCLEOTIDE SEQUENCE [LARGE SCALE GENOMIC DNA]</scope>
    <source>
        <strain evidence="1 2">CCFEE 536</strain>
    </source>
</reference>
<comment type="caution">
    <text evidence="1">The sequence shown here is derived from an EMBL/GenBank/DDBJ whole genome shotgun (WGS) entry which is preliminary data.</text>
</comment>